<sequence length="96" mass="10411">MVIEGVGHTSLLTKGAVELQTKEHMMWVVLAIFAIPSLLISHFSGGLTFVITIVVVITAILVAIKGVIEIYQNRTSNGLVYIFLALITVALSIFLK</sequence>
<keyword evidence="1" id="KW-0472">Membrane</keyword>
<keyword evidence="1" id="KW-1133">Transmembrane helix</keyword>
<protein>
    <recommendedName>
        <fullName evidence="4">DUF4181 domain-containing protein</fullName>
    </recommendedName>
</protein>
<gene>
    <name evidence="2" type="ORF">CHH61_10770</name>
</gene>
<organism evidence="2 3">
    <name type="scientific">Shouchella clausii</name>
    <name type="common">Alkalihalobacillus clausii</name>
    <dbReference type="NCBI Taxonomy" id="79880"/>
    <lineage>
        <taxon>Bacteria</taxon>
        <taxon>Bacillati</taxon>
        <taxon>Bacillota</taxon>
        <taxon>Bacilli</taxon>
        <taxon>Bacillales</taxon>
        <taxon>Bacillaceae</taxon>
        <taxon>Shouchella</taxon>
    </lineage>
</organism>
<proteinExistence type="predicted"/>
<feature type="transmembrane region" description="Helical" evidence="1">
    <location>
        <begin position="78"/>
        <end position="95"/>
    </location>
</feature>
<dbReference type="Proteomes" id="UP000216133">
    <property type="component" value="Unassembled WGS sequence"/>
</dbReference>
<evidence type="ECO:0000313" key="3">
    <source>
        <dbReference type="Proteomes" id="UP000216133"/>
    </source>
</evidence>
<evidence type="ECO:0008006" key="4">
    <source>
        <dbReference type="Google" id="ProtNLM"/>
    </source>
</evidence>
<keyword evidence="1" id="KW-0812">Transmembrane</keyword>
<dbReference type="AlphaFoldDB" id="A0A268S0H4"/>
<evidence type="ECO:0000313" key="2">
    <source>
        <dbReference type="EMBL" id="PAF25989.1"/>
    </source>
</evidence>
<comment type="caution">
    <text evidence="2">The sequence shown here is derived from an EMBL/GenBank/DDBJ whole genome shotgun (WGS) entry which is preliminary data.</text>
</comment>
<accession>A0A268S0H4</accession>
<evidence type="ECO:0000256" key="1">
    <source>
        <dbReference type="SAM" id="Phobius"/>
    </source>
</evidence>
<dbReference type="EMBL" id="NPBS01000051">
    <property type="protein sequence ID" value="PAF25989.1"/>
    <property type="molecule type" value="Genomic_DNA"/>
</dbReference>
<feature type="transmembrane region" description="Helical" evidence="1">
    <location>
        <begin position="49"/>
        <end position="71"/>
    </location>
</feature>
<feature type="transmembrane region" description="Helical" evidence="1">
    <location>
        <begin position="24"/>
        <end position="43"/>
    </location>
</feature>
<name>A0A268S0H4_SHOCL</name>
<reference evidence="2 3" key="1">
    <citation type="submission" date="2017-07" db="EMBL/GenBank/DDBJ databases">
        <title>Isolation and whole genome analysis of endospore-forming bacteria from heroin.</title>
        <authorList>
            <person name="Kalinowski J."/>
            <person name="Ahrens B."/>
            <person name="Al-Dilaimi A."/>
            <person name="Winkler A."/>
            <person name="Wibberg D."/>
            <person name="Schleenbecker U."/>
            <person name="Ruckert C."/>
            <person name="Wolfel R."/>
            <person name="Grass G."/>
        </authorList>
    </citation>
    <scope>NUCLEOTIDE SEQUENCE [LARGE SCALE GENOMIC DNA]</scope>
    <source>
        <strain evidence="2 3">7523-2</strain>
    </source>
</reference>